<proteinExistence type="predicted"/>
<comment type="caution">
    <text evidence="2">The sequence shown here is derived from an EMBL/GenBank/DDBJ whole genome shotgun (WGS) entry which is preliminary data.</text>
</comment>
<dbReference type="RefSeq" id="WP_188531415.1">
    <property type="nucleotide sequence ID" value="NZ_BMGR01000007.1"/>
</dbReference>
<dbReference type="EMBL" id="BMGR01000007">
    <property type="protein sequence ID" value="GGG07367.1"/>
    <property type="molecule type" value="Genomic_DNA"/>
</dbReference>
<sequence length="203" mass="22394">MFSWKAIIGHFKDMRAYFAFATILFFAGMVVGGTNQQLEMFMNSQLEGLIQLAQTAQNSSNPTLFMFVLIFLNNAVKSILIMYLGVLFGVIPIFFILVNGMLLGYLFTVINQQGGDLFTLIVKGILPHGIIEIPAIIVACAYGIRFGMLTLQGAGNLVRKKPGFGTVYEQFLIRTVPVMVILVISLLVAAVVESTFTLWLLQA</sequence>
<dbReference type="Pfam" id="PF01944">
    <property type="entry name" value="SpoIIM"/>
    <property type="match status" value="1"/>
</dbReference>
<reference evidence="2" key="2">
    <citation type="submission" date="2020-09" db="EMBL/GenBank/DDBJ databases">
        <authorList>
            <person name="Sun Q."/>
            <person name="Zhou Y."/>
        </authorList>
    </citation>
    <scope>NUCLEOTIDE SEQUENCE</scope>
    <source>
        <strain evidence="2">CGMCC 1.12987</strain>
    </source>
</reference>
<organism evidence="2 3">
    <name type="scientific">Paenibacillus abyssi</name>
    <dbReference type="NCBI Taxonomy" id="1340531"/>
    <lineage>
        <taxon>Bacteria</taxon>
        <taxon>Bacillati</taxon>
        <taxon>Bacillota</taxon>
        <taxon>Bacilli</taxon>
        <taxon>Bacillales</taxon>
        <taxon>Paenibacillaceae</taxon>
        <taxon>Paenibacillus</taxon>
    </lineage>
</organism>
<protein>
    <recommendedName>
        <fullName evidence="4">Stage II sporulation protein M</fullName>
    </recommendedName>
</protein>
<feature type="transmembrane region" description="Helical" evidence="1">
    <location>
        <begin position="171"/>
        <end position="192"/>
    </location>
</feature>
<dbReference type="Proteomes" id="UP000644756">
    <property type="component" value="Unassembled WGS sequence"/>
</dbReference>
<keyword evidence="1" id="KW-0812">Transmembrane</keyword>
<keyword evidence="1" id="KW-1133">Transmembrane helix</keyword>
<dbReference type="PANTHER" id="PTHR35337:SF1">
    <property type="entry name" value="SLR1478 PROTEIN"/>
    <property type="match status" value="1"/>
</dbReference>
<keyword evidence="1" id="KW-0472">Membrane</keyword>
<dbReference type="InterPro" id="IPR002798">
    <property type="entry name" value="SpoIIM-like"/>
</dbReference>
<evidence type="ECO:0000256" key="1">
    <source>
        <dbReference type="SAM" id="Phobius"/>
    </source>
</evidence>
<keyword evidence="3" id="KW-1185">Reference proteome</keyword>
<evidence type="ECO:0000313" key="2">
    <source>
        <dbReference type="EMBL" id="GGG07367.1"/>
    </source>
</evidence>
<dbReference type="AlphaFoldDB" id="A0A917FWG1"/>
<feature type="transmembrane region" description="Helical" evidence="1">
    <location>
        <begin position="56"/>
        <end position="76"/>
    </location>
</feature>
<evidence type="ECO:0008006" key="4">
    <source>
        <dbReference type="Google" id="ProtNLM"/>
    </source>
</evidence>
<gene>
    <name evidence="2" type="ORF">GCM10010916_25370</name>
</gene>
<name>A0A917FWG1_9BACL</name>
<evidence type="ECO:0000313" key="3">
    <source>
        <dbReference type="Proteomes" id="UP000644756"/>
    </source>
</evidence>
<feature type="transmembrane region" description="Helical" evidence="1">
    <location>
        <begin position="83"/>
        <end position="110"/>
    </location>
</feature>
<reference evidence="2" key="1">
    <citation type="journal article" date="2014" name="Int. J. Syst. Evol. Microbiol.">
        <title>Complete genome sequence of Corynebacterium casei LMG S-19264T (=DSM 44701T), isolated from a smear-ripened cheese.</title>
        <authorList>
            <consortium name="US DOE Joint Genome Institute (JGI-PGF)"/>
            <person name="Walter F."/>
            <person name="Albersmeier A."/>
            <person name="Kalinowski J."/>
            <person name="Ruckert C."/>
        </authorList>
    </citation>
    <scope>NUCLEOTIDE SEQUENCE</scope>
    <source>
        <strain evidence="2">CGMCC 1.12987</strain>
    </source>
</reference>
<dbReference type="PANTHER" id="PTHR35337">
    <property type="entry name" value="SLR1478 PROTEIN"/>
    <property type="match status" value="1"/>
</dbReference>
<feature type="transmembrane region" description="Helical" evidence="1">
    <location>
        <begin position="130"/>
        <end position="151"/>
    </location>
</feature>
<accession>A0A917FWG1</accession>